<reference evidence="2" key="1">
    <citation type="journal article" date="2019" name="Int. J. Syst. Evol. Microbiol.">
        <title>The Global Catalogue of Microorganisms (GCM) 10K type strain sequencing project: providing services to taxonomists for standard genome sequencing and annotation.</title>
        <authorList>
            <consortium name="The Broad Institute Genomics Platform"/>
            <consortium name="The Broad Institute Genome Sequencing Center for Infectious Disease"/>
            <person name="Wu L."/>
            <person name="Ma J."/>
        </authorList>
    </citation>
    <scope>NUCLEOTIDE SEQUENCE [LARGE SCALE GENOMIC DNA]</scope>
    <source>
        <strain evidence="2">TBRC 7912</strain>
    </source>
</reference>
<protein>
    <submittedName>
        <fullName evidence="1">Uncharacterized protein</fullName>
    </submittedName>
</protein>
<accession>A0ABV8EXS8</accession>
<keyword evidence="2" id="KW-1185">Reference proteome</keyword>
<dbReference type="Proteomes" id="UP001595698">
    <property type="component" value="Unassembled WGS sequence"/>
</dbReference>
<name>A0ABV8EXS8_9ACTN</name>
<dbReference type="EMBL" id="JBHSBC010000009">
    <property type="protein sequence ID" value="MFC3980426.1"/>
    <property type="molecule type" value="Genomic_DNA"/>
</dbReference>
<gene>
    <name evidence="1" type="ORF">ACFOYY_09855</name>
</gene>
<comment type="caution">
    <text evidence="1">The sequence shown here is derived from an EMBL/GenBank/DDBJ whole genome shotgun (WGS) entry which is preliminary data.</text>
</comment>
<organism evidence="1 2">
    <name type="scientific">Streptosporangium jomthongense</name>
    <dbReference type="NCBI Taxonomy" id="1193683"/>
    <lineage>
        <taxon>Bacteria</taxon>
        <taxon>Bacillati</taxon>
        <taxon>Actinomycetota</taxon>
        <taxon>Actinomycetes</taxon>
        <taxon>Streptosporangiales</taxon>
        <taxon>Streptosporangiaceae</taxon>
        <taxon>Streptosporangium</taxon>
    </lineage>
</organism>
<evidence type="ECO:0000313" key="1">
    <source>
        <dbReference type="EMBL" id="MFC3980426.1"/>
    </source>
</evidence>
<dbReference type="RefSeq" id="WP_386189472.1">
    <property type="nucleotide sequence ID" value="NZ_JBHSBC010000009.1"/>
</dbReference>
<sequence>MDFAQTVAHYEKVLTDDSGWLAEGLSWTVVRPFGTELSPGDLAARMTGGGWPTTTEANGDIEAEAVYLGGWGRTGMLLEPGGFTGVGLPHVLKWLSHEAQVWHLSWNLTGRRSMTYLVDGHILAEVPRLDEGPEILATELRLLRAAEDTAWPGKQATAMAIVEARTGAHLERQWFDRPRPVVLLDQPISPNPLPLGLWHHEPDLYARLSVSSQQMRRTVLLHMVETLIDTFSLSAPELDDALHAVRQGRTLGGDQHAAVRAVHESLGRQWAGLPFAMREQDDQQWRRWVAVNAVRHGLRSISDAEAWHLSALTYAREALSEDWTTFRSRLYQRLTGRTNRP</sequence>
<evidence type="ECO:0000313" key="2">
    <source>
        <dbReference type="Proteomes" id="UP001595698"/>
    </source>
</evidence>
<proteinExistence type="predicted"/>